<dbReference type="EMBL" id="JARPMG010000004">
    <property type="protein sequence ID" value="KAJ8101178.1"/>
    <property type="molecule type" value="Genomic_DNA"/>
</dbReference>
<proteinExistence type="predicted"/>
<evidence type="ECO:0000313" key="1">
    <source>
        <dbReference type="EMBL" id="KAJ8101178.1"/>
    </source>
</evidence>
<dbReference type="AlphaFoldDB" id="A0AAD7QTU8"/>
<dbReference type="GeneID" id="80886900"/>
<dbReference type="RefSeq" id="XP_056044628.1">
    <property type="nucleotide sequence ID" value="XM_056191734.1"/>
</dbReference>
<reference evidence="1" key="1">
    <citation type="submission" date="2023-03" db="EMBL/GenBank/DDBJ databases">
        <title>Near-Complete genome sequence of Lipomyces tetrasporous NRRL Y-64009, an oleaginous yeast capable of growing on lignocellulosic hydrolysates.</title>
        <authorList>
            <consortium name="Lawrence Berkeley National Laboratory"/>
            <person name="Jagtap S.S."/>
            <person name="Liu J.-J."/>
            <person name="Walukiewicz H.E."/>
            <person name="Pangilinan J."/>
            <person name="Lipzen A."/>
            <person name="Ahrendt S."/>
            <person name="Koriabine M."/>
            <person name="Cobaugh K."/>
            <person name="Salamov A."/>
            <person name="Yoshinaga Y."/>
            <person name="Ng V."/>
            <person name="Daum C."/>
            <person name="Grigoriev I.V."/>
            <person name="Slininger P.J."/>
            <person name="Dien B.S."/>
            <person name="Jin Y.-S."/>
            <person name="Rao C.V."/>
        </authorList>
    </citation>
    <scope>NUCLEOTIDE SEQUENCE</scope>
    <source>
        <strain evidence="1">NRRL Y-64009</strain>
    </source>
</reference>
<comment type="caution">
    <text evidence="1">The sequence shown here is derived from an EMBL/GenBank/DDBJ whole genome shotgun (WGS) entry which is preliminary data.</text>
</comment>
<protein>
    <submittedName>
        <fullName evidence="1">Uncharacterized protein</fullName>
    </submittedName>
</protein>
<accession>A0AAD7QTU8</accession>
<name>A0AAD7QTU8_9ASCO</name>
<evidence type="ECO:0000313" key="2">
    <source>
        <dbReference type="Proteomes" id="UP001217417"/>
    </source>
</evidence>
<dbReference type="Proteomes" id="UP001217417">
    <property type="component" value="Unassembled WGS sequence"/>
</dbReference>
<organism evidence="1 2">
    <name type="scientific">Lipomyces tetrasporus</name>
    <dbReference type="NCBI Taxonomy" id="54092"/>
    <lineage>
        <taxon>Eukaryota</taxon>
        <taxon>Fungi</taxon>
        <taxon>Dikarya</taxon>
        <taxon>Ascomycota</taxon>
        <taxon>Saccharomycotina</taxon>
        <taxon>Lipomycetes</taxon>
        <taxon>Lipomycetales</taxon>
        <taxon>Lipomycetaceae</taxon>
        <taxon>Lipomyces</taxon>
    </lineage>
</organism>
<sequence length="183" mass="20601">MQRFGTTLRRSLIAHGSFRAPRSSLTTARRYASSGTSDEYYKGIDPWVVGLPLATFGLLALYKATAPTDFHSPEYKRRMAYINERRDYYTTMAEEILKAFEVQEYTDPEDGVTVNINESSLTEDDVRMASYLPTPIEDFVPGSKTTSRDVPVDISDEMLSYLEESLKKDGLDEIVELVKSGSA</sequence>
<gene>
    <name evidence="1" type="ORF">POJ06DRAFT_90279</name>
</gene>
<keyword evidence="2" id="KW-1185">Reference proteome</keyword>